<dbReference type="Proteomes" id="UP000091956">
    <property type="component" value="Unassembled WGS sequence"/>
</dbReference>
<dbReference type="RefSeq" id="XP_018131624.1">
    <property type="nucleotide sequence ID" value="XM_018273433.2"/>
</dbReference>
<comment type="subcellular location">
    <subcellularLocation>
        <location evidence="2 15">Secreted</location>
    </subcellularLocation>
</comment>
<feature type="binding site" evidence="14">
    <location>
        <position position="320"/>
    </location>
    <ligand>
        <name>Zn(2+)</name>
        <dbReference type="ChEBI" id="CHEBI:29105"/>
        <note>catalytic</note>
    </ligand>
</feature>
<evidence type="ECO:0000256" key="9">
    <source>
        <dbReference type="ARBA" id="ARBA00022801"/>
    </source>
</evidence>
<feature type="active site" evidence="13">
    <location>
        <position position="321"/>
    </location>
</feature>
<evidence type="ECO:0000256" key="2">
    <source>
        <dbReference type="ARBA" id="ARBA00004613"/>
    </source>
</evidence>
<keyword evidence="9 15" id="KW-0378">Hydrolase</keyword>
<gene>
    <name evidence="16" type="ORF">VE01_03954</name>
</gene>
<dbReference type="CDD" id="cd11008">
    <property type="entry name" value="M35_deuterolysin_like"/>
    <property type="match status" value="1"/>
</dbReference>
<comment type="cofactor">
    <cofactor evidence="14 15">
        <name>Zn(2+)</name>
        <dbReference type="ChEBI" id="CHEBI:29105"/>
    </cofactor>
    <text evidence="14 15">Binds 1 zinc ion per subunit.</text>
</comment>
<comment type="catalytic activity">
    <reaction evidence="1 15">
        <text>Preferential cleavage of bonds with hydrophobic residues in P1'. Also 3-Asn-|-Gln-4 and 8-Gly-|-Ser-9 bonds in insulin B chain.</text>
        <dbReference type="EC" id="3.4.24.39"/>
    </reaction>
</comment>
<keyword evidence="11 15" id="KW-0482">Metalloprotease</keyword>
<reference evidence="17" key="2">
    <citation type="journal article" date="2018" name="Nat. Commun.">
        <title>Extreme sensitivity to ultraviolet light in the fungal pathogen causing white-nose syndrome of bats.</title>
        <authorList>
            <person name="Palmer J.M."/>
            <person name="Drees K.P."/>
            <person name="Foster J.T."/>
            <person name="Lindner D.L."/>
        </authorList>
    </citation>
    <scope>NUCLEOTIDE SEQUENCE [LARGE SCALE GENOMIC DNA]</scope>
    <source>
        <strain evidence="17">UAMH 10579</strain>
    </source>
</reference>
<feature type="binding site" evidence="14">
    <location>
        <position position="324"/>
    </location>
    <ligand>
        <name>Zn(2+)</name>
        <dbReference type="ChEBI" id="CHEBI:29105"/>
        <note>catalytic</note>
    </ligand>
</feature>
<dbReference type="AlphaFoldDB" id="A0A1B8GPZ2"/>
<keyword evidence="10 14" id="KW-0862">Zinc</keyword>
<feature type="signal peptide" evidence="15">
    <location>
        <begin position="1"/>
        <end position="19"/>
    </location>
</feature>
<dbReference type="InterPro" id="IPR001384">
    <property type="entry name" value="Peptidase_M35"/>
</dbReference>
<dbReference type="PRINTS" id="PR00768">
    <property type="entry name" value="DEUTEROLYSIN"/>
</dbReference>
<dbReference type="EMBL" id="KV460219">
    <property type="protein sequence ID" value="OBT97891.1"/>
    <property type="molecule type" value="Genomic_DNA"/>
</dbReference>
<organism evidence="16 17">
    <name type="scientific">Pseudogymnoascus verrucosus</name>
    <dbReference type="NCBI Taxonomy" id="342668"/>
    <lineage>
        <taxon>Eukaryota</taxon>
        <taxon>Fungi</taxon>
        <taxon>Dikarya</taxon>
        <taxon>Ascomycota</taxon>
        <taxon>Pezizomycotina</taxon>
        <taxon>Leotiomycetes</taxon>
        <taxon>Thelebolales</taxon>
        <taxon>Thelebolaceae</taxon>
        <taxon>Pseudogymnoascus</taxon>
    </lineage>
</organism>
<dbReference type="OrthoDB" id="412874at2759"/>
<evidence type="ECO:0000256" key="5">
    <source>
        <dbReference type="ARBA" id="ARBA00022670"/>
    </source>
</evidence>
<evidence type="ECO:0000256" key="15">
    <source>
        <dbReference type="RuleBase" id="RU361126"/>
    </source>
</evidence>
<keyword evidence="5 15" id="KW-0645">Protease</keyword>
<keyword evidence="12" id="KW-0865">Zymogen</keyword>
<dbReference type="GO" id="GO:0004222">
    <property type="term" value="F:metalloendopeptidase activity"/>
    <property type="evidence" value="ECO:0007669"/>
    <property type="project" value="InterPro"/>
</dbReference>
<dbReference type="PANTHER" id="PTHR37016">
    <property type="match status" value="1"/>
</dbReference>
<dbReference type="Gene3D" id="2.60.40.2970">
    <property type="match status" value="1"/>
</dbReference>
<evidence type="ECO:0000256" key="8">
    <source>
        <dbReference type="ARBA" id="ARBA00022729"/>
    </source>
</evidence>
<keyword evidence="17" id="KW-1185">Reference proteome</keyword>
<evidence type="ECO:0000256" key="1">
    <source>
        <dbReference type="ARBA" id="ARBA00001187"/>
    </source>
</evidence>
<accession>A0A1B8GPZ2</accession>
<dbReference type="SUPFAM" id="SSF55486">
    <property type="entry name" value="Metalloproteases ('zincins'), catalytic domain"/>
    <property type="match status" value="1"/>
</dbReference>
<feature type="chain" id="PRO_5008448136" description="Neutral protease 2" evidence="15">
    <location>
        <begin position="20"/>
        <end position="369"/>
    </location>
</feature>
<dbReference type="InterPro" id="IPR050414">
    <property type="entry name" value="Fungal_M35_metalloproteases"/>
</dbReference>
<name>A0A1B8GPZ2_9PEZI</name>
<dbReference type="GeneID" id="28837340"/>
<dbReference type="Gene3D" id="3.40.390.10">
    <property type="entry name" value="Collagenase (Catalytic Domain)"/>
    <property type="match status" value="1"/>
</dbReference>
<dbReference type="PANTHER" id="PTHR37016:SF7">
    <property type="entry name" value="NEUTRAL PROTEASE 2"/>
    <property type="match status" value="1"/>
</dbReference>
<proteinExistence type="inferred from homology"/>
<evidence type="ECO:0000313" key="16">
    <source>
        <dbReference type="EMBL" id="OBT97891.1"/>
    </source>
</evidence>
<evidence type="ECO:0000256" key="3">
    <source>
        <dbReference type="ARBA" id="ARBA00010279"/>
    </source>
</evidence>
<sequence length="369" mass="39099">MLALTQFLLALAVLSSVAASPLSRRDDAVESPLDVTIIPIGNAVFSAKVTNTGSTDLNLYAYGSLLDPSPVEKLNIYNVPDATRVSSDYTQASRIPFTGIFRTILRTNLSAEAFIPLAAGATYETTIDAASVHDFDSKTYAFVAEGAIPYGPVGTTDFPTLAHPYRSNLVTVPVDGPAARKSKRDLGLEPRANVQADCTGTNLAVMNTALSNCVKLATFASIGAAAGNDARFNEYFKTTDATVRAAVSARFKAIAKECSTANSGVVSYYCIDPQTYCKDNVVAYTLGASSRVVNCPAYYTALPPLTDVCHNQDQTTTTIHEFTHVPAVFSPSTKDNGYGYAAATALTSELALLNADTYALFANAVVLNC</sequence>
<reference evidence="16 17" key="1">
    <citation type="submission" date="2016-03" db="EMBL/GenBank/DDBJ databases">
        <title>Comparative genomics of Pseudogymnoascus destructans, the fungus causing white-nose syndrome of bats.</title>
        <authorList>
            <person name="Palmer J.M."/>
            <person name="Drees K.P."/>
            <person name="Foster J.T."/>
            <person name="Lindner D.L."/>
        </authorList>
    </citation>
    <scope>NUCLEOTIDE SEQUENCE [LARGE SCALE GENOMIC DNA]</scope>
    <source>
        <strain evidence="16 17">UAMH 10579</strain>
    </source>
</reference>
<comment type="function">
    <text evidence="15">Secreted metalloproteinase that allows assimilation of proteinaceous substrates. Shows high activities on basic nuclear substrates such as histone and protamine.</text>
</comment>
<protein>
    <recommendedName>
        <fullName evidence="15">Neutral protease 2</fullName>
        <ecNumber evidence="15">3.4.24.39</ecNumber>
    </recommendedName>
    <alternativeName>
        <fullName evidence="15">Deuterolysin</fullName>
    </alternativeName>
</protein>
<dbReference type="GO" id="GO:0005576">
    <property type="term" value="C:extracellular region"/>
    <property type="evidence" value="ECO:0007669"/>
    <property type="project" value="UniProtKB-SubCell"/>
</dbReference>
<dbReference type="EC" id="3.4.24.39" evidence="15"/>
<dbReference type="InterPro" id="IPR024079">
    <property type="entry name" value="MetalloPept_cat_dom_sf"/>
</dbReference>
<evidence type="ECO:0000313" key="17">
    <source>
        <dbReference type="Proteomes" id="UP000091956"/>
    </source>
</evidence>
<evidence type="ECO:0000256" key="4">
    <source>
        <dbReference type="ARBA" id="ARBA00022525"/>
    </source>
</evidence>
<feature type="binding site" evidence="14">
    <location>
        <position position="335"/>
    </location>
    <ligand>
        <name>Zn(2+)</name>
        <dbReference type="ChEBI" id="CHEBI:29105"/>
        <note>catalytic</note>
    </ligand>
</feature>
<evidence type="ECO:0000256" key="11">
    <source>
        <dbReference type="ARBA" id="ARBA00023049"/>
    </source>
</evidence>
<comment type="similarity">
    <text evidence="3 15">Belongs to the peptidase M35 family.</text>
</comment>
<dbReference type="GO" id="GO:0006508">
    <property type="term" value="P:proteolysis"/>
    <property type="evidence" value="ECO:0007669"/>
    <property type="project" value="UniProtKB-KW"/>
</dbReference>
<evidence type="ECO:0000256" key="13">
    <source>
        <dbReference type="PIRSR" id="PIRSR601384-1"/>
    </source>
</evidence>
<keyword evidence="6 15" id="KW-0165">Cleavage on pair of basic residues</keyword>
<evidence type="ECO:0000256" key="12">
    <source>
        <dbReference type="ARBA" id="ARBA00023145"/>
    </source>
</evidence>
<dbReference type="STRING" id="342668.A0A1B8GPZ2"/>
<keyword evidence="8 15" id="KW-0732">Signal</keyword>
<dbReference type="GO" id="GO:0046872">
    <property type="term" value="F:metal ion binding"/>
    <property type="evidence" value="ECO:0007669"/>
    <property type="project" value="UniProtKB-KW"/>
</dbReference>
<dbReference type="Pfam" id="PF02102">
    <property type="entry name" value="Peptidase_M35"/>
    <property type="match status" value="1"/>
</dbReference>
<keyword evidence="7 14" id="KW-0479">Metal-binding</keyword>
<evidence type="ECO:0000256" key="6">
    <source>
        <dbReference type="ARBA" id="ARBA00022685"/>
    </source>
</evidence>
<evidence type="ECO:0000256" key="10">
    <source>
        <dbReference type="ARBA" id="ARBA00022833"/>
    </source>
</evidence>
<evidence type="ECO:0000256" key="14">
    <source>
        <dbReference type="PIRSR" id="PIRSR601384-2"/>
    </source>
</evidence>
<keyword evidence="4 15" id="KW-0964">Secreted</keyword>
<evidence type="ECO:0000256" key="7">
    <source>
        <dbReference type="ARBA" id="ARBA00022723"/>
    </source>
</evidence>